<dbReference type="SUPFAM" id="SSF51391">
    <property type="entry name" value="Thiamin phosphate synthase"/>
    <property type="match status" value="1"/>
</dbReference>
<evidence type="ECO:0000256" key="2">
    <source>
        <dbReference type="ARBA" id="ARBA00022679"/>
    </source>
</evidence>
<comment type="catalytic activity">
    <reaction evidence="6 9 10">
        <text>4-methyl-5-(2-phosphooxyethyl)-thiazole + 4-amino-2-methyl-5-(diphosphooxymethyl)pyrimidine + H(+) = thiamine phosphate + diphosphate</text>
        <dbReference type="Rhea" id="RHEA:22328"/>
        <dbReference type="ChEBI" id="CHEBI:15378"/>
        <dbReference type="ChEBI" id="CHEBI:33019"/>
        <dbReference type="ChEBI" id="CHEBI:37575"/>
        <dbReference type="ChEBI" id="CHEBI:57841"/>
        <dbReference type="ChEBI" id="CHEBI:58296"/>
        <dbReference type="EC" id="2.5.1.3"/>
    </reaction>
</comment>
<evidence type="ECO:0000313" key="13">
    <source>
        <dbReference type="EMBL" id="NOL52367.1"/>
    </source>
</evidence>
<feature type="binding site" evidence="9">
    <location>
        <position position="92"/>
    </location>
    <ligand>
        <name>Mg(2+)</name>
        <dbReference type="ChEBI" id="CHEBI:18420"/>
    </ligand>
</feature>
<feature type="binding site" evidence="9">
    <location>
        <position position="114"/>
    </location>
    <ligand>
        <name>4-amino-2-methyl-5-(diphosphooxymethyl)pyrimidine</name>
        <dbReference type="ChEBI" id="CHEBI:57841"/>
    </ligand>
</feature>
<evidence type="ECO:0000256" key="10">
    <source>
        <dbReference type="RuleBase" id="RU003826"/>
    </source>
</evidence>
<feature type="binding site" evidence="9">
    <location>
        <position position="144"/>
    </location>
    <ligand>
        <name>4-amino-2-methyl-5-(diphosphooxymethyl)pyrimidine</name>
        <dbReference type="ChEBI" id="CHEBI:57841"/>
    </ligand>
</feature>
<proteinExistence type="inferred from homology"/>
<accession>A0A849PBU0</accession>
<evidence type="ECO:0000256" key="6">
    <source>
        <dbReference type="ARBA" id="ARBA00047334"/>
    </source>
</evidence>
<evidence type="ECO:0000256" key="5">
    <source>
        <dbReference type="ARBA" id="ARBA00022977"/>
    </source>
</evidence>
<comment type="caution">
    <text evidence="9">Lacks conserved residue(s) required for the propagation of feature annotation.</text>
</comment>
<dbReference type="EC" id="2.5.1.3" evidence="9"/>
<evidence type="ECO:0000259" key="12">
    <source>
        <dbReference type="Pfam" id="PF02581"/>
    </source>
</evidence>
<comment type="pathway">
    <text evidence="1 9 11">Cofactor biosynthesis; thiamine diphosphate biosynthesis; thiamine phosphate from 4-amino-2-methyl-5-diphosphomethylpyrimidine and 4-methyl-5-(2-phosphoethyl)-thiazole: step 1/1.</text>
</comment>
<dbReference type="InterPro" id="IPR036206">
    <property type="entry name" value="ThiamineP_synth_sf"/>
</dbReference>
<keyword evidence="4 9" id="KW-0460">Magnesium</keyword>
<evidence type="ECO:0000256" key="11">
    <source>
        <dbReference type="RuleBase" id="RU004253"/>
    </source>
</evidence>
<comment type="caution">
    <text evidence="13">The sequence shown here is derived from an EMBL/GenBank/DDBJ whole genome shotgun (WGS) entry which is preliminary data.</text>
</comment>
<dbReference type="Pfam" id="PF02581">
    <property type="entry name" value="TMP-TENI"/>
    <property type="match status" value="1"/>
</dbReference>
<dbReference type="InterPro" id="IPR034291">
    <property type="entry name" value="TMP_synthase"/>
</dbReference>
<dbReference type="HAMAP" id="MF_00097">
    <property type="entry name" value="TMP_synthase"/>
    <property type="match status" value="1"/>
</dbReference>
<keyword evidence="5 9" id="KW-0784">Thiamine biosynthesis</keyword>
<dbReference type="GO" id="GO:0005737">
    <property type="term" value="C:cytoplasm"/>
    <property type="evidence" value="ECO:0007669"/>
    <property type="project" value="TreeGrafter"/>
</dbReference>
<evidence type="ECO:0000256" key="8">
    <source>
        <dbReference type="ARBA" id="ARBA00047883"/>
    </source>
</evidence>
<dbReference type="EMBL" id="JABGBN010000008">
    <property type="protein sequence ID" value="NOL52367.1"/>
    <property type="molecule type" value="Genomic_DNA"/>
</dbReference>
<evidence type="ECO:0000256" key="1">
    <source>
        <dbReference type="ARBA" id="ARBA00005165"/>
    </source>
</evidence>
<keyword evidence="14" id="KW-1185">Reference proteome</keyword>
<dbReference type="Gene3D" id="3.20.20.70">
    <property type="entry name" value="Aldolase class I"/>
    <property type="match status" value="1"/>
</dbReference>
<dbReference type="AlphaFoldDB" id="A0A849PBU0"/>
<feature type="binding site" evidence="9">
    <location>
        <begin position="40"/>
        <end position="44"/>
    </location>
    <ligand>
        <name>4-amino-2-methyl-5-(diphosphooxymethyl)pyrimidine</name>
        <dbReference type="ChEBI" id="CHEBI:57841"/>
    </ligand>
</feature>
<evidence type="ECO:0000256" key="9">
    <source>
        <dbReference type="HAMAP-Rule" id="MF_00097"/>
    </source>
</evidence>
<feature type="binding site" evidence="9">
    <location>
        <position position="72"/>
    </location>
    <ligand>
        <name>4-amino-2-methyl-5-(diphosphooxymethyl)pyrimidine</name>
        <dbReference type="ChEBI" id="CHEBI:57841"/>
    </ligand>
</feature>
<organism evidence="13 14">
    <name type="scientific">Pelistega suis</name>
    <dbReference type="NCBI Taxonomy" id="1631957"/>
    <lineage>
        <taxon>Bacteria</taxon>
        <taxon>Pseudomonadati</taxon>
        <taxon>Pseudomonadota</taxon>
        <taxon>Betaproteobacteria</taxon>
        <taxon>Burkholderiales</taxon>
        <taxon>Alcaligenaceae</taxon>
        <taxon>Pelistega</taxon>
    </lineage>
</organism>
<comment type="function">
    <text evidence="9">Condenses 4-methyl-5-(beta-hydroxyethyl)thiazole monophosphate (THZ-P) and 2-methyl-4-amino-5-hydroxymethyl pyrimidine pyrophosphate (HMP-PP) to form thiamine monophosphate (TMP).</text>
</comment>
<dbReference type="GO" id="GO:0004789">
    <property type="term" value="F:thiamine-phosphate diphosphorylase activity"/>
    <property type="evidence" value="ECO:0007669"/>
    <property type="project" value="UniProtKB-UniRule"/>
</dbReference>
<reference evidence="13 14" key="1">
    <citation type="submission" date="2020-05" db="EMBL/GenBank/DDBJ databases">
        <authorList>
            <person name="Niu N."/>
        </authorList>
    </citation>
    <scope>NUCLEOTIDE SEQUENCE [LARGE SCALE GENOMIC DNA]</scope>
    <source>
        <strain evidence="13 14">3340-03</strain>
    </source>
</reference>
<keyword evidence="3 9" id="KW-0479">Metal-binding</keyword>
<protein>
    <recommendedName>
        <fullName evidence="9">Thiamine-phosphate synthase</fullName>
        <shortName evidence="9">TP synthase</shortName>
        <shortName evidence="9">TPS</shortName>
        <ecNumber evidence="9">2.5.1.3</ecNumber>
    </recommendedName>
    <alternativeName>
        <fullName evidence="9">Thiamine-phosphate pyrophosphorylase</fullName>
        <shortName evidence="9">TMP pyrophosphorylase</shortName>
        <shortName evidence="9">TMP-PPase</shortName>
    </alternativeName>
</protein>
<evidence type="ECO:0000256" key="4">
    <source>
        <dbReference type="ARBA" id="ARBA00022842"/>
    </source>
</evidence>
<dbReference type="PANTHER" id="PTHR20857">
    <property type="entry name" value="THIAMINE-PHOSPHATE PYROPHOSPHORYLASE"/>
    <property type="match status" value="1"/>
</dbReference>
<name>A0A849PBU0_9BURK</name>
<dbReference type="GO" id="GO:0009228">
    <property type="term" value="P:thiamine biosynthetic process"/>
    <property type="evidence" value="ECO:0007669"/>
    <property type="project" value="UniProtKB-KW"/>
</dbReference>
<feature type="binding site" evidence="9">
    <location>
        <begin position="195"/>
        <end position="196"/>
    </location>
    <ligand>
        <name>2-[(2R,5Z)-2-carboxy-4-methylthiazol-5(2H)-ylidene]ethyl phosphate</name>
        <dbReference type="ChEBI" id="CHEBI:62899"/>
    </ligand>
</feature>
<dbReference type="PANTHER" id="PTHR20857:SF15">
    <property type="entry name" value="THIAMINE-PHOSPHATE SYNTHASE"/>
    <property type="match status" value="1"/>
</dbReference>
<comment type="similarity">
    <text evidence="9 10">Belongs to the thiamine-phosphate synthase family.</text>
</comment>
<evidence type="ECO:0000256" key="3">
    <source>
        <dbReference type="ARBA" id="ARBA00022723"/>
    </source>
</evidence>
<dbReference type="InterPro" id="IPR022998">
    <property type="entry name" value="ThiamineP_synth_TenI"/>
</dbReference>
<evidence type="ECO:0000313" key="14">
    <source>
        <dbReference type="Proteomes" id="UP000537862"/>
    </source>
</evidence>
<sequence>MNSSLRFPKGLYGITPEWSDFDRLLDAVQQACKAGLPVLQWRRKNTPFELACMQAAQVAQYCKEYGTLFVINDDWRLALEVQADAVHLGRDDGDIQSIKNTLAEKQHSLLIGMSCYNQLPLAKQAIELDIDYFAFGAVFPSSVKPDAVHAPLSLFSDAQTLFTQTPRQTMVAIGGITLDNAPSVIAAGADSIAVISGLFEQADVYNTCKAFNQLFKA</sequence>
<dbReference type="GO" id="GO:0009229">
    <property type="term" value="P:thiamine diphosphate biosynthetic process"/>
    <property type="evidence" value="ECO:0007669"/>
    <property type="project" value="UniProtKB-UniRule"/>
</dbReference>
<feature type="domain" description="Thiamine phosphate synthase/TenI" evidence="12">
    <location>
        <begin position="11"/>
        <end position="198"/>
    </location>
</feature>
<keyword evidence="2 9" id="KW-0808">Transferase</keyword>
<dbReference type="GO" id="GO:0000287">
    <property type="term" value="F:magnesium ion binding"/>
    <property type="evidence" value="ECO:0007669"/>
    <property type="project" value="UniProtKB-UniRule"/>
</dbReference>
<dbReference type="UniPathway" id="UPA00060">
    <property type="reaction ID" value="UER00141"/>
</dbReference>
<dbReference type="InterPro" id="IPR013785">
    <property type="entry name" value="Aldolase_TIM"/>
</dbReference>
<dbReference type="CDD" id="cd00564">
    <property type="entry name" value="TMP_TenI"/>
    <property type="match status" value="1"/>
</dbReference>
<dbReference type="RefSeq" id="WP_171681056.1">
    <property type="nucleotide sequence ID" value="NZ_JABGBN010000008.1"/>
</dbReference>
<gene>
    <name evidence="9" type="primary">thiE</name>
    <name evidence="13" type="ORF">HKX39_09345</name>
</gene>
<feature type="binding site" evidence="9">
    <location>
        <position position="175"/>
    </location>
    <ligand>
        <name>2-[(2R,5Z)-2-carboxy-4-methylthiazol-5(2H)-ylidene]ethyl phosphate</name>
        <dbReference type="ChEBI" id="CHEBI:62899"/>
    </ligand>
</feature>
<dbReference type="NCBIfam" id="TIGR00693">
    <property type="entry name" value="thiE"/>
    <property type="match status" value="1"/>
</dbReference>
<comment type="catalytic activity">
    <reaction evidence="8 9 10">
        <text>2-[(2R,5Z)-2-carboxy-4-methylthiazol-5(2H)-ylidene]ethyl phosphate + 4-amino-2-methyl-5-(diphosphooxymethyl)pyrimidine + 2 H(+) = thiamine phosphate + CO2 + diphosphate</text>
        <dbReference type="Rhea" id="RHEA:47844"/>
        <dbReference type="ChEBI" id="CHEBI:15378"/>
        <dbReference type="ChEBI" id="CHEBI:16526"/>
        <dbReference type="ChEBI" id="CHEBI:33019"/>
        <dbReference type="ChEBI" id="CHEBI:37575"/>
        <dbReference type="ChEBI" id="CHEBI:57841"/>
        <dbReference type="ChEBI" id="CHEBI:62899"/>
        <dbReference type="EC" id="2.5.1.3"/>
    </reaction>
</comment>
<feature type="binding site" evidence="9">
    <location>
        <position position="73"/>
    </location>
    <ligand>
        <name>Mg(2+)</name>
        <dbReference type="ChEBI" id="CHEBI:18420"/>
    </ligand>
</feature>
<comment type="catalytic activity">
    <reaction evidence="7 9 10">
        <text>2-(2-carboxy-4-methylthiazol-5-yl)ethyl phosphate + 4-amino-2-methyl-5-(diphosphooxymethyl)pyrimidine + 2 H(+) = thiamine phosphate + CO2 + diphosphate</text>
        <dbReference type="Rhea" id="RHEA:47848"/>
        <dbReference type="ChEBI" id="CHEBI:15378"/>
        <dbReference type="ChEBI" id="CHEBI:16526"/>
        <dbReference type="ChEBI" id="CHEBI:33019"/>
        <dbReference type="ChEBI" id="CHEBI:37575"/>
        <dbReference type="ChEBI" id="CHEBI:57841"/>
        <dbReference type="ChEBI" id="CHEBI:62890"/>
        <dbReference type="EC" id="2.5.1.3"/>
    </reaction>
</comment>
<comment type="cofactor">
    <cofactor evidence="9">
        <name>Mg(2+)</name>
        <dbReference type="ChEBI" id="CHEBI:18420"/>
    </cofactor>
    <text evidence="9">Binds 1 Mg(2+) ion per subunit.</text>
</comment>
<dbReference type="Proteomes" id="UP000537862">
    <property type="component" value="Unassembled WGS sequence"/>
</dbReference>
<evidence type="ECO:0000256" key="7">
    <source>
        <dbReference type="ARBA" id="ARBA00047851"/>
    </source>
</evidence>